<proteinExistence type="predicted"/>
<accession>A0A6G0VK31</accession>
<protein>
    <submittedName>
        <fullName evidence="1">DDE Tnp4 domain-containing protein</fullName>
    </submittedName>
</protein>
<evidence type="ECO:0000313" key="2">
    <source>
        <dbReference type="Proteomes" id="UP000478052"/>
    </source>
</evidence>
<comment type="caution">
    <text evidence="1">The sequence shown here is derived from an EMBL/GenBank/DDBJ whole genome shotgun (WGS) entry which is preliminary data.</text>
</comment>
<name>A0A6G0VK31_APHCR</name>
<dbReference type="AlphaFoldDB" id="A0A6G0VK31"/>
<reference evidence="1 2" key="1">
    <citation type="submission" date="2019-08" db="EMBL/GenBank/DDBJ databases">
        <title>Whole genome of Aphis craccivora.</title>
        <authorList>
            <person name="Voronova N.V."/>
            <person name="Shulinski R.S."/>
            <person name="Bandarenka Y.V."/>
            <person name="Zhorov D.G."/>
            <person name="Warner D."/>
        </authorList>
    </citation>
    <scope>NUCLEOTIDE SEQUENCE [LARGE SCALE GENOMIC DNA]</scope>
    <source>
        <strain evidence="1">180601</strain>
        <tissue evidence="1">Whole Body</tissue>
    </source>
</reference>
<keyword evidence="2" id="KW-1185">Reference proteome</keyword>
<sequence length="39" mass="4539">MSIKTFDEMLSLVKPNLSKLYNIKNDTITPEERLTITLK</sequence>
<gene>
    <name evidence="1" type="ORF">FWK35_00036549</name>
</gene>
<dbReference type="Proteomes" id="UP000478052">
    <property type="component" value="Unassembled WGS sequence"/>
</dbReference>
<dbReference type="EMBL" id="VUJU01017359">
    <property type="protein sequence ID" value="KAF0683579.1"/>
    <property type="molecule type" value="Genomic_DNA"/>
</dbReference>
<organism evidence="1 2">
    <name type="scientific">Aphis craccivora</name>
    <name type="common">Cowpea aphid</name>
    <dbReference type="NCBI Taxonomy" id="307492"/>
    <lineage>
        <taxon>Eukaryota</taxon>
        <taxon>Metazoa</taxon>
        <taxon>Ecdysozoa</taxon>
        <taxon>Arthropoda</taxon>
        <taxon>Hexapoda</taxon>
        <taxon>Insecta</taxon>
        <taxon>Pterygota</taxon>
        <taxon>Neoptera</taxon>
        <taxon>Paraneoptera</taxon>
        <taxon>Hemiptera</taxon>
        <taxon>Sternorrhyncha</taxon>
        <taxon>Aphidomorpha</taxon>
        <taxon>Aphidoidea</taxon>
        <taxon>Aphididae</taxon>
        <taxon>Aphidini</taxon>
        <taxon>Aphis</taxon>
        <taxon>Aphis</taxon>
    </lineage>
</organism>
<dbReference type="OrthoDB" id="2668416at2759"/>
<evidence type="ECO:0000313" key="1">
    <source>
        <dbReference type="EMBL" id="KAF0683579.1"/>
    </source>
</evidence>